<dbReference type="AlphaFoldDB" id="A0A5B7SUB4"/>
<dbReference type="Pfam" id="PF18294">
    <property type="entry name" value="Pept_S41_N"/>
    <property type="match status" value="1"/>
</dbReference>
<accession>A0A5B7SUB4</accession>
<organism evidence="3 4">
    <name type="scientific">Aggregatimonas sangjinii</name>
    <dbReference type="NCBI Taxonomy" id="2583587"/>
    <lineage>
        <taxon>Bacteria</taxon>
        <taxon>Pseudomonadati</taxon>
        <taxon>Bacteroidota</taxon>
        <taxon>Flavobacteriia</taxon>
        <taxon>Flavobacteriales</taxon>
        <taxon>Flavobacteriaceae</taxon>
        <taxon>Aggregatimonas</taxon>
    </lineage>
</organism>
<dbReference type="GO" id="GO:0004175">
    <property type="term" value="F:endopeptidase activity"/>
    <property type="evidence" value="ECO:0007669"/>
    <property type="project" value="TreeGrafter"/>
</dbReference>
<evidence type="ECO:0000259" key="2">
    <source>
        <dbReference type="Pfam" id="PF18294"/>
    </source>
</evidence>
<feature type="domain" description="Tail specific protease" evidence="1">
    <location>
        <begin position="227"/>
        <end position="382"/>
    </location>
</feature>
<keyword evidence="3" id="KW-0645">Protease</keyword>
<evidence type="ECO:0000313" key="4">
    <source>
        <dbReference type="Proteomes" id="UP000310017"/>
    </source>
</evidence>
<dbReference type="Pfam" id="PF03572">
    <property type="entry name" value="Peptidase_S41"/>
    <property type="match status" value="1"/>
</dbReference>
<dbReference type="Gene3D" id="2.30.42.10">
    <property type="match status" value="1"/>
</dbReference>
<dbReference type="SUPFAM" id="SSF52096">
    <property type="entry name" value="ClpP/crotonase"/>
    <property type="match status" value="1"/>
</dbReference>
<gene>
    <name evidence="3" type="ORF">FGM00_09500</name>
</gene>
<evidence type="ECO:0000313" key="3">
    <source>
        <dbReference type="EMBL" id="QCX00334.1"/>
    </source>
</evidence>
<dbReference type="EMBL" id="CP040710">
    <property type="protein sequence ID" value="QCX00334.1"/>
    <property type="molecule type" value="Genomic_DNA"/>
</dbReference>
<feature type="domain" description="Peptidase S41 N-terminal" evidence="2">
    <location>
        <begin position="43"/>
        <end position="102"/>
    </location>
</feature>
<dbReference type="OrthoDB" id="7168509at2"/>
<dbReference type="PANTHER" id="PTHR32060">
    <property type="entry name" value="TAIL-SPECIFIC PROTEASE"/>
    <property type="match status" value="1"/>
</dbReference>
<keyword evidence="3" id="KW-0378">Hydrolase</keyword>
<dbReference type="GO" id="GO:0006508">
    <property type="term" value="P:proteolysis"/>
    <property type="evidence" value="ECO:0007669"/>
    <property type="project" value="UniProtKB-KW"/>
</dbReference>
<dbReference type="CDD" id="cd07561">
    <property type="entry name" value="Peptidase_S41_CPP_like"/>
    <property type="match status" value="1"/>
</dbReference>
<proteinExistence type="predicted"/>
<dbReference type="PANTHER" id="PTHR32060:SF30">
    <property type="entry name" value="CARBOXY-TERMINAL PROCESSING PROTEASE CTPA"/>
    <property type="match status" value="1"/>
</dbReference>
<evidence type="ECO:0000259" key="1">
    <source>
        <dbReference type="Pfam" id="PF03572"/>
    </source>
</evidence>
<protein>
    <submittedName>
        <fullName evidence="3">Carboxyl-terminal protease</fullName>
    </submittedName>
</protein>
<dbReference type="KEGG" id="asag:FGM00_09500"/>
<dbReference type="GO" id="GO:0030288">
    <property type="term" value="C:outer membrane-bounded periplasmic space"/>
    <property type="evidence" value="ECO:0007669"/>
    <property type="project" value="TreeGrafter"/>
</dbReference>
<dbReference type="InterPro" id="IPR041613">
    <property type="entry name" value="Pept_S41_N"/>
</dbReference>
<dbReference type="RefSeq" id="WP_138852680.1">
    <property type="nucleotide sequence ID" value="NZ_CP040710.1"/>
</dbReference>
<reference evidence="3 4" key="1">
    <citation type="submission" date="2019-05" db="EMBL/GenBank/DDBJ databases">
        <title>Genome sequencing of F202Z8.</title>
        <authorList>
            <person name="Kwon Y.M."/>
        </authorList>
    </citation>
    <scope>NUCLEOTIDE SEQUENCE [LARGE SCALE GENOMIC DNA]</scope>
    <source>
        <strain evidence="3 4">F202Z8</strain>
    </source>
</reference>
<dbReference type="GO" id="GO:0008236">
    <property type="term" value="F:serine-type peptidase activity"/>
    <property type="evidence" value="ECO:0007669"/>
    <property type="project" value="InterPro"/>
</dbReference>
<dbReference type="InterPro" id="IPR029045">
    <property type="entry name" value="ClpP/crotonase-like_dom_sf"/>
</dbReference>
<dbReference type="InterPro" id="IPR036034">
    <property type="entry name" value="PDZ_sf"/>
</dbReference>
<dbReference type="GO" id="GO:0007165">
    <property type="term" value="P:signal transduction"/>
    <property type="evidence" value="ECO:0007669"/>
    <property type="project" value="TreeGrafter"/>
</dbReference>
<sequence>MKKYVVSFLAMGLLLVNCNTDDDVVREPAGPDPDPDAQVDVQAQDFIWKALNLWYFWQQDVPNLADDRFSTSAEYTEFLQSESDPGEFFDNKLRFAEDRFTFYRADYRELVNSLSGTIPSNGLEFGLARFRDSDDVYGYVEYVLPNTDAATKDIKRGDIFTGVNGQVLNLGNYIELLFGESTSYTLNMADLVDNTIIPNDKEVQLSKSVIQVNPIFLEKIIETNGRKIGYLMYNRFLNEFDGELNEVFGRFESEGITDLILDLRYNPGGRVLSAQRIASMIYGSNDSDVFSTLVYNDKYTAFLNENNVDLNRYFQDSVVVLDEDDQKIYESELKTLNLDKVHIIALGSSASASELVINGLEPYMDVIHVGDTTTGKNEFSRTMVDDRANNYIYESGRVDNINPDNSWAIQPLLGRSSNADGFFDYTEGLVQDIFLEEDLGNFGVLGDPNEPLLAIALENITGATSKRSYEPIYPIDEVTSSSIFTPIKDNMYIDNVPLAPAVKE</sequence>
<dbReference type="Gene3D" id="3.30.750.170">
    <property type="match status" value="1"/>
</dbReference>
<dbReference type="Gene3D" id="3.90.226.10">
    <property type="entry name" value="2-enoyl-CoA Hydratase, Chain A, domain 1"/>
    <property type="match status" value="1"/>
</dbReference>
<keyword evidence="4" id="KW-1185">Reference proteome</keyword>
<name>A0A5B7SUB4_9FLAO</name>
<dbReference type="Proteomes" id="UP000310017">
    <property type="component" value="Chromosome"/>
</dbReference>
<dbReference type="InterPro" id="IPR005151">
    <property type="entry name" value="Tail-specific_protease"/>
</dbReference>